<keyword evidence="1" id="KW-0812">Transmembrane</keyword>
<evidence type="ECO:0000313" key="3">
    <source>
        <dbReference type="Proteomes" id="UP000623608"/>
    </source>
</evidence>
<feature type="transmembrane region" description="Helical" evidence="1">
    <location>
        <begin position="12"/>
        <end position="32"/>
    </location>
</feature>
<evidence type="ECO:0008006" key="4">
    <source>
        <dbReference type="Google" id="ProtNLM"/>
    </source>
</evidence>
<dbReference type="AlphaFoldDB" id="A0A919TTK4"/>
<dbReference type="RefSeq" id="WP_203805416.1">
    <property type="nucleotide sequence ID" value="NZ_BOMY01000020.1"/>
</dbReference>
<dbReference type="SUPFAM" id="SSF103473">
    <property type="entry name" value="MFS general substrate transporter"/>
    <property type="match status" value="1"/>
</dbReference>
<reference evidence="2" key="1">
    <citation type="submission" date="2021-01" db="EMBL/GenBank/DDBJ databases">
        <title>Whole genome shotgun sequence of Actinoplanes tereljensis NBRC 105297.</title>
        <authorList>
            <person name="Komaki H."/>
            <person name="Tamura T."/>
        </authorList>
    </citation>
    <scope>NUCLEOTIDE SEQUENCE</scope>
    <source>
        <strain evidence="2">NBRC 105297</strain>
    </source>
</reference>
<keyword evidence="1" id="KW-1133">Transmembrane helix</keyword>
<protein>
    <recommendedName>
        <fullName evidence="4">MFS transporter</fullName>
    </recommendedName>
</protein>
<feature type="transmembrane region" description="Helical" evidence="1">
    <location>
        <begin position="77"/>
        <end position="97"/>
    </location>
</feature>
<evidence type="ECO:0000256" key="1">
    <source>
        <dbReference type="SAM" id="Phobius"/>
    </source>
</evidence>
<dbReference type="EMBL" id="BOMY01000020">
    <property type="protein sequence ID" value="GIF20107.1"/>
    <property type="molecule type" value="Genomic_DNA"/>
</dbReference>
<sequence>MLFLVAISRHPIVLALAWAGVGATGTISSIVLTMARLRAVPDAAIGKVVSAAAVVTDGAAPLGAIIAGYALTVAGPATTAWIIFTIMAILAVSYARLLPPLGETAKPPRRAASDL</sequence>
<feature type="transmembrane region" description="Helical" evidence="1">
    <location>
        <begin position="44"/>
        <end position="71"/>
    </location>
</feature>
<dbReference type="Proteomes" id="UP000623608">
    <property type="component" value="Unassembled WGS sequence"/>
</dbReference>
<keyword evidence="3" id="KW-1185">Reference proteome</keyword>
<name>A0A919TTK4_9ACTN</name>
<dbReference type="InterPro" id="IPR036259">
    <property type="entry name" value="MFS_trans_sf"/>
</dbReference>
<comment type="caution">
    <text evidence="2">The sequence shown here is derived from an EMBL/GenBank/DDBJ whole genome shotgun (WGS) entry which is preliminary data.</text>
</comment>
<gene>
    <name evidence="2" type="ORF">Ate02nite_28370</name>
</gene>
<accession>A0A919TTK4</accession>
<proteinExistence type="predicted"/>
<organism evidence="2 3">
    <name type="scientific">Paractinoplanes tereljensis</name>
    <dbReference type="NCBI Taxonomy" id="571912"/>
    <lineage>
        <taxon>Bacteria</taxon>
        <taxon>Bacillati</taxon>
        <taxon>Actinomycetota</taxon>
        <taxon>Actinomycetes</taxon>
        <taxon>Micromonosporales</taxon>
        <taxon>Micromonosporaceae</taxon>
        <taxon>Paractinoplanes</taxon>
    </lineage>
</organism>
<keyword evidence="1" id="KW-0472">Membrane</keyword>
<evidence type="ECO:0000313" key="2">
    <source>
        <dbReference type="EMBL" id="GIF20107.1"/>
    </source>
</evidence>